<dbReference type="OrthoDB" id="5868599at2759"/>
<dbReference type="EMBL" id="KZ348001">
    <property type="protein sequence ID" value="PIO66827.1"/>
    <property type="molecule type" value="Genomic_DNA"/>
</dbReference>
<gene>
    <name evidence="2" type="ORF">TELCIR_11445</name>
</gene>
<dbReference type="Proteomes" id="UP000230423">
    <property type="component" value="Unassembled WGS sequence"/>
</dbReference>
<evidence type="ECO:0000256" key="1">
    <source>
        <dbReference type="SAM" id="MobiDB-lite"/>
    </source>
</evidence>
<organism evidence="2 3">
    <name type="scientific">Teladorsagia circumcincta</name>
    <name type="common">Brown stomach worm</name>
    <name type="synonym">Ostertagia circumcincta</name>
    <dbReference type="NCBI Taxonomy" id="45464"/>
    <lineage>
        <taxon>Eukaryota</taxon>
        <taxon>Metazoa</taxon>
        <taxon>Ecdysozoa</taxon>
        <taxon>Nematoda</taxon>
        <taxon>Chromadorea</taxon>
        <taxon>Rhabditida</taxon>
        <taxon>Rhabditina</taxon>
        <taxon>Rhabditomorpha</taxon>
        <taxon>Strongyloidea</taxon>
        <taxon>Trichostrongylidae</taxon>
        <taxon>Teladorsagia</taxon>
    </lineage>
</organism>
<feature type="compositionally biased region" description="Low complexity" evidence="1">
    <location>
        <begin position="11"/>
        <end position="24"/>
    </location>
</feature>
<name>A0A2G9U984_TELCI</name>
<dbReference type="AlphaFoldDB" id="A0A2G9U984"/>
<protein>
    <submittedName>
        <fullName evidence="2">Uncharacterized protein</fullName>
    </submittedName>
</protein>
<reference evidence="2 3" key="1">
    <citation type="submission" date="2015-09" db="EMBL/GenBank/DDBJ databases">
        <title>Draft genome of the parasitic nematode Teladorsagia circumcincta isolate WARC Sus (inbred).</title>
        <authorList>
            <person name="Mitreva M."/>
        </authorList>
    </citation>
    <scope>NUCLEOTIDE SEQUENCE [LARGE SCALE GENOMIC DNA]</scope>
    <source>
        <strain evidence="2 3">S</strain>
    </source>
</reference>
<feature type="compositionally biased region" description="Basic residues" evidence="1">
    <location>
        <begin position="1"/>
        <end position="10"/>
    </location>
</feature>
<keyword evidence="3" id="KW-1185">Reference proteome</keyword>
<dbReference type="GO" id="GO:0003676">
    <property type="term" value="F:nucleic acid binding"/>
    <property type="evidence" value="ECO:0007669"/>
    <property type="project" value="InterPro"/>
</dbReference>
<evidence type="ECO:0000313" key="3">
    <source>
        <dbReference type="Proteomes" id="UP000230423"/>
    </source>
</evidence>
<evidence type="ECO:0000313" key="2">
    <source>
        <dbReference type="EMBL" id="PIO66827.1"/>
    </source>
</evidence>
<dbReference type="InterPro" id="IPR036397">
    <property type="entry name" value="RNaseH_sf"/>
</dbReference>
<feature type="region of interest" description="Disordered" evidence="1">
    <location>
        <begin position="1"/>
        <end position="27"/>
    </location>
</feature>
<feature type="region of interest" description="Disordered" evidence="1">
    <location>
        <begin position="171"/>
        <end position="235"/>
    </location>
</feature>
<sequence>KRKKHRKKGKASASSSSSSMSAPVKAKKMEAEKINMMEFADRGALVMQDVKGEVSASAVHQPPTTFVFSRRYWETTKTSFPLKFQYWQPILLAGVAQNRPEPFSILKCVGTKHALDDVKSKEIVRVQYDTGQNEIVTIGSDVEIIKLDIWTATGSHEERGSEEIGFLDRKEQAKEMASSSERRASSSNVASAIKSKAGDVKSNVKSVERPPPSTRKKAKNKTDTGSAEVRKHARAARMSSRLVHRNIVRLASSGLHLTAANIRRQASTHEGPNLSIDTVHVVCEVLVCLDIPSEEIADYRRGPRGALDWAYAHKNSTGERYVWSGESKFLLFGTDEIKFVQHPSSIRYHPRHRLPTMKSGSFAVTVHGSFCDKEVGLFHHIEGGMDFKIYFNIMETVFDFRALIKAATETLPSKVNLTS</sequence>
<accession>A0A2G9U984</accession>
<dbReference type="Gene3D" id="3.30.420.10">
    <property type="entry name" value="Ribonuclease H-like superfamily/Ribonuclease H"/>
    <property type="match status" value="1"/>
</dbReference>
<feature type="compositionally biased region" description="Basic and acidic residues" evidence="1">
    <location>
        <begin position="171"/>
        <end position="184"/>
    </location>
</feature>
<proteinExistence type="predicted"/>
<feature type="non-terminal residue" evidence="2">
    <location>
        <position position="1"/>
    </location>
</feature>